<evidence type="ECO:0000313" key="5">
    <source>
        <dbReference type="Proteomes" id="UP000242415"/>
    </source>
</evidence>
<reference evidence="5" key="1">
    <citation type="submission" date="2016-10" db="EMBL/GenBank/DDBJ databases">
        <authorList>
            <person name="Varghese N."/>
            <person name="Submissions S."/>
        </authorList>
    </citation>
    <scope>NUCLEOTIDE SEQUENCE [LARGE SCALE GENOMIC DNA]</scope>
    <source>
        <strain evidence="5">DSM 45245</strain>
    </source>
</reference>
<dbReference type="AlphaFoldDB" id="A0A1H3KTR0"/>
<proteinExistence type="predicted"/>
<protein>
    <submittedName>
        <fullName evidence="4">Uncharacterized conserved protein YkwD, contains CAP (CSP/antigen 5/PR1) domain</fullName>
    </submittedName>
</protein>
<feature type="compositionally biased region" description="Basic residues" evidence="1">
    <location>
        <begin position="27"/>
        <end position="37"/>
    </location>
</feature>
<feature type="transmembrane region" description="Helical" evidence="2">
    <location>
        <begin position="38"/>
        <end position="59"/>
    </location>
</feature>
<feature type="compositionally biased region" description="Low complexity" evidence="1">
    <location>
        <begin position="69"/>
        <end position="81"/>
    </location>
</feature>
<feature type="compositionally biased region" description="Low complexity" evidence="1">
    <location>
        <begin position="104"/>
        <end position="133"/>
    </location>
</feature>
<keyword evidence="2" id="KW-1133">Transmembrane helix</keyword>
<keyword evidence="2" id="KW-0472">Membrane</keyword>
<sequence length="280" mass="28575">MPGGSEGSRPRRRPTRAGGAVDPTGRPGRHRRPRRSPVRLGLIAAVAVPALTLGAGALMRPAEFFATDPPRRAAATPLDDPSGQPAYARTRSGVPPTASPSPPAAGRGAPEPRATPDRTATPSSRRAPRSAPSPAAPSPAAPPRAAASAARAADGVEEQVVALVNRERSANGCGAVTLQPQLAEAARLHSADQAATGTMSHTGSDGSSPWDRAERAGYARAIGENVAAGYRSADAVMAGWMDSPGHRANILNCDARAIGVGRAAADDGTPYWTQMFGSAL</sequence>
<dbReference type="CDD" id="cd05379">
    <property type="entry name" value="CAP_bacterial"/>
    <property type="match status" value="1"/>
</dbReference>
<keyword evidence="5" id="KW-1185">Reference proteome</keyword>
<feature type="region of interest" description="Disordered" evidence="1">
    <location>
        <begin position="69"/>
        <end position="152"/>
    </location>
</feature>
<dbReference type="SUPFAM" id="SSF55797">
    <property type="entry name" value="PR-1-like"/>
    <property type="match status" value="1"/>
</dbReference>
<dbReference type="PANTHER" id="PTHR31157">
    <property type="entry name" value="SCP DOMAIN-CONTAINING PROTEIN"/>
    <property type="match status" value="1"/>
</dbReference>
<feature type="region of interest" description="Disordered" evidence="1">
    <location>
        <begin position="1"/>
        <end position="40"/>
    </location>
</feature>
<dbReference type="PANTHER" id="PTHR31157:SF1">
    <property type="entry name" value="SCP DOMAIN-CONTAINING PROTEIN"/>
    <property type="match status" value="1"/>
</dbReference>
<keyword evidence="2" id="KW-0812">Transmembrane</keyword>
<dbReference type="InterPro" id="IPR035940">
    <property type="entry name" value="CAP_sf"/>
</dbReference>
<name>A0A1H3KTR0_9ACTN</name>
<dbReference type="STRING" id="405436.SAMN05444365_102613"/>
<dbReference type="Proteomes" id="UP000242415">
    <property type="component" value="Unassembled WGS sequence"/>
</dbReference>
<feature type="domain" description="SCP" evidence="3">
    <location>
        <begin position="162"/>
        <end position="276"/>
    </location>
</feature>
<evidence type="ECO:0000313" key="4">
    <source>
        <dbReference type="EMBL" id="SDY55055.1"/>
    </source>
</evidence>
<evidence type="ECO:0000256" key="2">
    <source>
        <dbReference type="SAM" id="Phobius"/>
    </source>
</evidence>
<feature type="compositionally biased region" description="Low complexity" evidence="1">
    <location>
        <begin position="143"/>
        <end position="152"/>
    </location>
</feature>
<dbReference type="Pfam" id="PF00188">
    <property type="entry name" value="CAP"/>
    <property type="match status" value="1"/>
</dbReference>
<dbReference type="InterPro" id="IPR014044">
    <property type="entry name" value="CAP_dom"/>
</dbReference>
<evidence type="ECO:0000259" key="3">
    <source>
        <dbReference type="Pfam" id="PF00188"/>
    </source>
</evidence>
<gene>
    <name evidence="4" type="ORF">SAMN05444365_102613</name>
</gene>
<accession>A0A1H3KTR0</accession>
<dbReference type="Gene3D" id="3.40.33.10">
    <property type="entry name" value="CAP"/>
    <property type="match status" value="1"/>
</dbReference>
<dbReference type="EMBL" id="FNPH01000002">
    <property type="protein sequence ID" value="SDY55055.1"/>
    <property type="molecule type" value="Genomic_DNA"/>
</dbReference>
<organism evidence="4 5">
    <name type="scientific">Micromonospora pattaloongensis</name>
    <dbReference type="NCBI Taxonomy" id="405436"/>
    <lineage>
        <taxon>Bacteria</taxon>
        <taxon>Bacillati</taxon>
        <taxon>Actinomycetota</taxon>
        <taxon>Actinomycetes</taxon>
        <taxon>Micromonosporales</taxon>
        <taxon>Micromonosporaceae</taxon>
        <taxon>Micromonospora</taxon>
    </lineage>
</organism>
<evidence type="ECO:0000256" key="1">
    <source>
        <dbReference type="SAM" id="MobiDB-lite"/>
    </source>
</evidence>